<accession>A0A561VGH9</accession>
<feature type="transmembrane region" description="Helical" evidence="1">
    <location>
        <begin position="50"/>
        <end position="71"/>
    </location>
</feature>
<organism evidence="2 3">
    <name type="scientific">Actinoplanes teichomyceticus</name>
    <dbReference type="NCBI Taxonomy" id="1867"/>
    <lineage>
        <taxon>Bacteria</taxon>
        <taxon>Bacillati</taxon>
        <taxon>Actinomycetota</taxon>
        <taxon>Actinomycetes</taxon>
        <taxon>Micromonosporales</taxon>
        <taxon>Micromonosporaceae</taxon>
        <taxon>Actinoplanes</taxon>
    </lineage>
</organism>
<reference evidence="2 3" key="1">
    <citation type="submission" date="2019-06" db="EMBL/GenBank/DDBJ databases">
        <title>Sequencing the genomes of 1000 actinobacteria strains.</title>
        <authorList>
            <person name="Klenk H.-P."/>
        </authorList>
    </citation>
    <scope>NUCLEOTIDE SEQUENCE [LARGE SCALE GENOMIC DNA]</scope>
    <source>
        <strain evidence="2 3">DSM 43866</strain>
    </source>
</reference>
<proteinExistence type="predicted"/>
<protein>
    <submittedName>
        <fullName evidence="2">Uncharacterized protein</fullName>
    </submittedName>
</protein>
<dbReference type="Proteomes" id="UP000320239">
    <property type="component" value="Unassembled WGS sequence"/>
</dbReference>
<comment type="caution">
    <text evidence="2">The sequence shown here is derived from an EMBL/GenBank/DDBJ whole genome shotgun (WGS) entry which is preliminary data.</text>
</comment>
<sequence length="76" mass="7586">MVSAPRTGRVLRRLAAVALAVGVLGALASVVALVIGVLTSPDFGDTAVQGLLWSGYILCAAAVLFAAGRYLGAGDD</sequence>
<feature type="transmembrane region" description="Helical" evidence="1">
    <location>
        <begin position="14"/>
        <end position="38"/>
    </location>
</feature>
<name>A0A561VGH9_ACTTI</name>
<keyword evidence="1" id="KW-1133">Transmembrane helix</keyword>
<keyword evidence="1" id="KW-0812">Transmembrane</keyword>
<dbReference type="AlphaFoldDB" id="A0A561VGH9"/>
<gene>
    <name evidence="2" type="ORF">FHX34_107209</name>
</gene>
<evidence type="ECO:0000313" key="3">
    <source>
        <dbReference type="Proteomes" id="UP000320239"/>
    </source>
</evidence>
<dbReference type="EMBL" id="VIWY01000007">
    <property type="protein sequence ID" value="TWG10713.1"/>
    <property type="molecule type" value="Genomic_DNA"/>
</dbReference>
<evidence type="ECO:0000256" key="1">
    <source>
        <dbReference type="SAM" id="Phobius"/>
    </source>
</evidence>
<keyword evidence="1" id="KW-0472">Membrane</keyword>
<evidence type="ECO:0000313" key="2">
    <source>
        <dbReference type="EMBL" id="TWG10713.1"/>
    </source>
</evidence>
<keyword evidence="3" id="KW-1185">Reference proteome</keyword>